<reference evidence="5" key="1">
    <citation type="journal article" date="2014" name="Int. J. Syst. Evol. Microbiol.">
        <title>Complete genome sequence of Corynebacterium casei LMG S-19264T (=DSM 44701T), isolated from a smear-ripened cheese.</title>
        <authorList>
            <consortium name="US DOE Joint Genome Institute (JGI-PGF)"/>
            <person name="Walter F."/>
            <person name="Albersmeier A."/>
            <person name="Kalinowski J."/>
            <person name="Ruckert C."/>
        </authorList>
    </citation>
    <scope>NUCLEOTIDE SEQUENCE</scope>
    <source>
        <strain evidence="5">KCTC 42651</strain>
    </source>
</reference>
<dbReference type="PANTHER" id="PTHR43668:SF2">
    <property type="entry name" value="ALLANTOINASE"/>
    <property type="match status" value="1"/>
</dbReference>
<dbReference type="InterPro" id="IPR011059">
    <property type="entry name" value="Metal-dep_hydrolase_composite"/>
</dbReference>
<dbReference type="PANTHER" id="PTHR43668">
    <property type="entry name" value="ALLANTOINASE"/>
    <property type="match status" value="1"/>
</dbReference>
<dbReference type="AlphaFoldDB" id="A0A919CPB5"/>
<dbReference type="InterPro" id="IPR050138">
    <property type="entry name" value="DHOase/Allantoinase_Hydrolase"/>
</dbReference>
<dbReference type="GO" id="GO:0006221">
    <property type="term" value="P:pyrimidine nucleotide biosynthetic process"/>
    <property type="evidence" value="ECO:0007669"/>
    <property type="project" value="UniProtKB-KW"/>
</dbReference>
<dbReference type="RefSeq" id="WP_189989270.1">
    <property type="nucleotide sequence ID" value="NZ_BMZS01000004.1"/>
</dbReference>
<feature type="domain" description="Dihydroorotase catalytic" evidence="4">
    <location>
        <begin position="54"/>
        <end position="240"/>
    </location>
</feature>
<keyword evidence="6" id="KW-1185">Reference proteome</keyword>
<keyword evidence="1" id="KW-0862">Zinc</keyword>
<dbReference type="GO" id="GO:0046872">
    <property type="term" value="F:metal ion binding"/>
    <property type="evidence" value="ECO:0007669"/>
    <property type="project" value="InterPro"/>
</dbReference>
<dbReference type="InterPro" id="IPR024403">
    <property type="entry name" value="DHOase_cat"/>
</dbReference>
<dbReference type="EMBL" id="BMZS01000004">
    <property type="protein sequence ID" value="GHD49474.1"/>
    <property type="molecule type" value="Genomic_DNA"/>
</dbReference>
<dbReference type="CDD" id="cd01317">
    <property type="entry name" value="DHOase_IIa"/>
    <property type="match status" value="1"/>
</dbReference>
<dbReference type="Pfam" id="PF07969">
    <property type="entry name" value="Amidohydro_3"/>
    <property type="match status" value="1"/>
</dbReference>
<proteinExistence type="predicted"/>
<dbReference type="SUPFAM" id="SSF51556">
    <property type="entry name" value="Metallo-dependent hydrolases"/>
    <property type="match status" value="1"/>
</dbReference>
<gene>
    <name evidence="5" type="primary">pyrC</name>
    <name evidence="5" type="ORF">GCM10017083_21770</name>
</gene>
<dbReference type="GO" id="GO:0004038">
    <property type="term" value="F:allantoinase activity"/>
    <property type="evidence" value="ECO:0007669"/>
    <property type="project" value="TreeGrafter"/>
</dbReference>
<accession>A0A919CPB5</accession>
<keyword evidence="2" id="KW-0665">Pyrimidine biosynthesis</keyword>
<dbReference type="GO" id="GO:0005737">
    <property type="term" value="C:cytoplasm"/>
    <property type="evidence" value="ECO:0007669"/>
    <property type="project" value="TreeGrafter"/>
</dbReference>
<evidence type="ECO:0000256" key="2">
    <source>
        <dbReference type="ARBA" id="ARBA00022975"/>
    </source>
</evidence>
<sequence>MRPTLYKNARLLDPASRLDARGGVLVRDGRIAEVGPQVFVDAIQDDVEVVDCGGRCLAPGLVDMRAQTREPGEEHMETLASLQAAAVAGGVTTLATLPNTTPVIDDVSILEFVERLAQEVGLINIHPYAAATKGMRGQEMSEVGLLAASGAVGFTDGTKAIADAVVMRRLLSYATMFGRPVIQHPEEPSLAREGCATEGETATRLGLPGIPACAEVMMVERDLQLVRLTGGRYHAAHVSTGAAIEAIRKAKAEGLAVTCDTAPQYFALNEGAIVDYRTFALMSPPLRSEADRQAVAAGVADGTVDAIASDHNPEDQDSKRVPFTQAVPGAVGLETLLPISLGLVHDGTMDLLDLLDRLTVRPARILGLEVGTLAVGGWADLVLFEPDRAVRIDAHRFRSKSKNSPFDGKPAQGRVWRTVYRGRTVFDLEAEEPRPRREPAHA</sequence>
<dbReference type="Pfam" id="PF12890">
    <property type="entry name" value="DHOase"/>
    <property type="match status" value="1"/>
</dbReference>
<dbReference type="InterPro" id="IPR013108">
    <property type="entry name" value="Amidohydro_3"/>
</dbReference>
<dbReference type="NCBIfam" id="TIGR00857">
    <property type="entry name" value="pyrC_multi"/>
    <property type="match status" value="1"/>
</dbReference>
<dbReference type="GO" id="GO:0004151">
    <property type="term" value="F:dihydroorotase activity"/>
    <property type="evidence" value="ECO:0007669"/>
    <property type="project" value="InterPro"/>
</dbReference>
<evidence type="ECO:0000259" key="4">
    <source>
        <dbReference type="Pfam" id="PF12890"/>
    </source>
</evidence>
<evidence type="ECO:0000259" key="3">
    <source>
        <dbReference type="Pfam" id="PF07969"/>
    </source>
</evidence>
<evidence type="ECO:0000313" key="5">
    <source>
        <dbReference type="EMBL" id="GHD49474.1"/>
    </source>
</evidence>
<dbReference type="GO" id="GO:0006145">
    <property type="term" value="P:purine nucleobase catabolic process"/>
    <property type="evidence" value="ECO:0007669"/>
    <property type="project" value="TreeGrafter"/>
</dbReference>
<comment type="caution">
    <text evidence="5">The sequence shown here is derived from an EMBL/GenBank/DDBJ whole genome shotgun (WGS) entry which is preliminary data.</text>
</comment>
<dbReference type="Proteomes" id="UP000630353">
    <property type="component" value="Unassembled WGS sequence"/>
</dbReference>
<evidence type="ECO:0000313" key="6">
    <source>
        <dbReference type="Proteomes" id="UP000630353"/>
    </source>
</evidence>
<dbReference type="InterPro" id="IPR004722">
    <property type="entry name" value="DHOase"/>
</dbReference>
<dbReference type="Gene3D" id="3.20.20.140">
    <property type="entry name" value="Metal-dependent hydrolases"/>
    <property type="match status" value="1"/>
</dbReference>
<dbReference type="InterPro" id="IPR032466">
    <property type="entry name" value="Metal_Hydrolase"/>
</dbReference>
<dbReference type="Gene3D" id="2.30.40.10">
    <property type="entry name" value="Urease, subunit C, domain 1"/>
    <property type="match status" value="1"/>
</dbReference>
<name>A0A919CPB5_9PROT</name>
<evidence type="ECO:0000256" key="1">
    <source>
        <dbReference type="ARBA" id="ARBA00022833"/>
    </source>
</evidence>
<reference evidence="5" key="2">
    <citation type="submission" date="2020-09" db="EMBL/GenBank/DDBJ databases">
        <authorList>
            <person name="Sun Q."/>
            <person name="Kim S."/>
        </authorList>
    </citation>
    <scope>NUCLEOTIDE SEQUENCE</scope>
    <source>
        <strain evidence="5">KCTC 42651</strain>
    </source>
</reference>
<dbReference type="SUPFAM" id="SSF51338">
    <property type="entry name" value="Composite domain of metallo-dependent hydrolases"/>
    <property type="match status" value="1"/>
</dbReference>
<protein>
    <submittedName>
        <fullName evidence="5">Dihydroorotase</fullName>
    </submittedName>
</protein>
<organism evidence="5 6">
    <name type="scientific">Thalassobaculum fulvum</name>
    <dbReference type="NCBI Taxonomy" id="1633335"/>
    <lineage>
        <taxon>Bacteria</taxon>
        <taxon>Pseudomonadati</taxon>
        <taxon>Pseudomonadota</taxon>
        <taxon>Alphaproteobacteria</taxon>
        <taxon>Rhodospirillales</taxon>
        <taxon>Thalassobaculaceae</taxon>
        <taxon>Thalassobaculum</taxon>
    </lineage>
</organism>
<feature type="domain" description="Amidohydrolase 3" evidence="3">
    <location>
        <begin position="320"/>
        <end position="426"/>
    </location>
</feature>